<accession>A0A2C5YDK2</accession>
<feature type="compositionally biased region" description="Polar residues" evidence="1">
    <location>
        <begin position="226"/>
        <end position="247"/>
    </location>
</feature>
<dbReference type="OrthoDB" id="3439035at2759"/>
<evidence type="ECO:0000313" key="2">
    <source>
        <dbReference type="EMBL" id="PHH65054.1"/>
    </source>
</evidence>
<protein>
    <submittedName>
        <fullName evidence="2">Uncharacterized protein</fullName>
    </submittedName>
</protein>
<feature type="compositionally biased region" description="Low complexity" evidence="1">
    <location>
        <begin position="31"/>
        <end position="40"/>
    </location>
</feature>
<feature type="region of interest" description="Disordered" evidence="1">
    <location>
        <begin position="379"/>
        <end position="478"/>
    </location>
</feature>
<sequence length="880" mass="95762">MEASRERVQEVRRNGAGTLAEFESKTGGAGASKVAGASKTPQPSRPFTTSRISSSPRAAAHLRQTKSESQSVSPGGTRIPRPGSAASSMSQRRPRLTLGESFRLAELEEMDAAKVHALSGSPSPAPRIHVETRGSSDEGERLPELVPGIQDMPVGTRGRYSPQPGLSPQRGTTDRLASRNGVADGYSPRNGATGRYSPRYADSEKASPEKSFAWQVDDDFTAGDLQVSSSPRIKANSPSRFGQQNTKLAEIRAREIFLMEKDEPMEKRPVQQPRANMPLLEELRARKTSAEQNTPGLDGTQRPKNTKLDDIRRLESMEQNSMARSLSPEEALPHQTSPPNKLKAVQEVDEDQYGADCVGEPIPHTPVTVYKKYRGEAGKESLAGGTRPGLADKRSDSQESPRKVMQQSDANDRVGNGVMSRAGTRMAPEVNKKPSALVGTKNSSSNKENDRPKPSVGFSGLRRTESIESTGSKHSDMDAVTRIEAEMKLFAPHDTHSERGSVRAPSPATTLTNDDEGGRMSEATPRATRADFASMPTPRVTGAYVETPMTAKRGRAETVDHETASDPGTSDTRDDVEGIKASLRDAAALRRRRRSRSVPRQEKRVQNSAQPVSVRQDLQDMRRLYNIEDSTVDDVDEVLRGLKEAQMRTMGGERGEGEGVVEGQEGEKDRGDGAGGEALYTRMARSLRSIRFAKRGIERLEDEYSRVREGEVKIEGGKLGVGDGVKGMSAEADTETRMDGNGSEDEAMVKSSDLDTKAKSNGLDTQTKVKSNTSTSFQMSSSTRRITKWRLPSLLTALLSLLFFWYAAETTTCSIYCRPQTCGPATPRCEYTPSSPLYFGTALPIKLDEWLLSGRARPVLSASLTAAGDWLADAEDLGGK</sequence>
<dbReference type="EMBL" id="NJET01000022">
    <property type="protein sequence ID" value="PHH65054.1"/>
    <property type="molecule type" value="Genomic_DNA"/>
</dbReference>
<feature type="region of interest" description="Disordered" evidence="1">
    <location>
        <begin position="649"/>
        <end position="676"/>
    </location>
</feature>
<organism evidence="2 3">
    <name type="scientific">Ophiocordyceps australis</name>
    <dbReference type="NCBI Taxonomy" id="1399860"/>
    <lineage>
        <taxon>Eukaryota</taxon>
        <taxon>Fungi</taxon>
        <taxon>Dikarya</taxon>
        <taxon>Ascomycota</taxon>
        <taxon>Pezizomycotina</taxon>
        <taxon>Sordariomycetes</taxon>
        <taxon>Hypocreomycetidae</taxon>
        <taxon>Hypocreales</taxon>
        <taxon>Ophiocordycipitaceae</taxon>
        <taxon>Ophiocordyceps</taxon>
    </lineage>
</organism>
<proteinExistence type="predicted"/>
<dbReference type="AlphaFoldDB" id="A0A2C5YDK2"/>
<gene>
    <name evidence="2" type="ORF">CDD81_3452</name>
</gene>
<feature type="compositionally biased region" description="Basic and acidic residues" evidence="1">
    <location>
        <begin position="390"/>
        <end position="402"/>
    </location>
</feature>
<feature type="compositionally biased region" description="Polar residues" evidence="1">
    <location>
        <begin position="41"/>
        <end position="56"/>
    </location>
</feature>
<feature type="compositionally biased region" description="Basic and acidic residues" evidence="1">
    <location>
        <begin position="554"/>
        <end position="564"/>
    </location>
</feature>
<feature type="compositionally biased region" description="Basic and acidic residues" evidence="1">
    <location>
        <begin position="1"/>
        <end position="13"/>
    </location>
</feature>
<evidence type="ECO:0000313" key="3">
    <source>
        <dbReference type="Proteomes" id="UP000226192"/>
    </source>
</evidence>
<feature type="region of interest" description="Disordered" evidence="1">
    <location>
        <begin position="491"/>
        <end position="613"/>
    </location>
</feature>
<dbReference type="STRING" id="1399860.A0A2C5YDK2"/>
<feature type="region of interest" description="Disordered" evidence="1">
    <location>
        <begin position="285"/>
        <end position="346"/>
    </location>
</feature>
<feature type="region of interest" description="Disordered" evidence="1">
    <location>
        <begin position="1"/>
        <end position="101"/>
    </location>
</feature>
<feature type="compositionally biased region" description="Basic and acidic residues" evidence="1">
    <location>
        <begin position="306"/>
        <end position="316"/>
    </location>
</feature>
<dbReference type="Proteomes" id="UP000226192">
    <property type="component" value="Unassembled WGS sequence"/>
</dbReference>
<feature type="compositionally biased region" description="Basic and acidic residues" evidence="1">
    <location>
        <begin position="462"/>
        <end position="478"/>
    </location>
</feature>
<comment type="caution">
    <text evidence="2">The sequence shown here is derived from an EMBL/GenBank/DDBJ whole genome shotgun (WGS) entry which is preliminary data.</text>
</comment>
<reference evidence="2 3" key="1">
    <citation type="submission" date="2017-06" db="EMBL/GenBank/DDBJ databases">
        <title>Ant-infecting Ophiocordyceps genomes reveal a high diversity of potential behavioral manipulation genes and a possible major role for enterotoxins.</title>
        <authorList>
            <person name="De Bekker C."/>
            <person name="Evans H.C."/>
            <person name="Brachmann A."/>
            <person name="Hughes D.P."/>
        </authorList>
    </citation>
    <scope>NUCLEOTIDE SEQUENCE [LARGE SCALE GENOMIC DNA]</scope>
    <source>
        <strain evidence="2 3">Map64</strain>
    </source>
</reference>
<feature type="compositionally biased region" description="Basic and acidic residues" evidence="1">
    <location>
        <begin position="491"/>
        <end position="501"/>
    </location>
</feature>
<name>A0A2C5YDK2_9HYPO</name>
<evidence type="ECO:0000256" key="1">
    <source>
        <dbReference type="SAM" id="MobiDB-lite"/>
    </source>
</evidence>
<feature type="region of interest" description="Disordered" evidence="1">
    <location>
        <begin position="113"/>
        <end position="247"/>
    </location>
</feature>
<feature type="compositionally biased region" description="Basic and acidic residues" evidence="1">
    <location>
        <begin position="128"/>
        <end position="143"/>
    </location>
</feature>
<keyword evidence="3" id="KW-1185">Reference proteome</keyword>